<accession>A0A9D4T2Z6</accession>
<organism evidence="1 2">
    <name type="scientific">Rhipicephalus sanguineus</name>
    <name type="common">Brown dog tick</name>
    <name type="synonym">Ixodes sanguineus</name>
    <dbReference type="NCBI Taxonomy" id="34632"/>
    <lineage>
        <taxon>Eukaryota</taxon>
        <taxon>Metazoa</taxon>
        <taxon>Ecdysozoa</taxon>
        <taxon>Arthropoda</taxon>
        <taxon>Chelicerata</taxon>
        <taxon>Arachnida</taxon>
        <taxon>Acari</taxon>
        <taxon>Parasitiformes</taxon>
        <taxon>Ixodida</taxon>
        <taxon>Ixodoidea</taxon>
        <taxon>Ixodidae</taxon>
        <taxon>Rhipicephalinae</taxon>
        <taxon>Rhipicephalus</taxon>
        <taxon>Rhipicephalus</taxon>
    </lineage>
</organism>
<name>A0A9D4T2Z6_RHISA</name>
<gene>
    <name evidence="1" type="ORF">HPB52_019426</name>
</gene>
<comment type="caution">
    <text evidence="1">The sequence shown here is derived from an EMBL/GenBank/DDBJ whole genome shotgun (WGS) entry which is preliminary data.</text>
</comment>
<protein>
    <submittedName>
        <fullName evidence="1">Uncharacterized protein</fullName>
    </submittedName>
</protein>
<evidence type="ECO:0000313" key="2">
    <source>
        <dbReference type="Proteomes" id="UP000821837"/>
    </source>
</evidence>
<proteinExistence type="predicted"/>
<reference evidence="1" key="1">
    <citation type="journal article" date="2020" name="Cell">
        <title>Large-Scale Comparative Analyses of Tick Genomes Elucidate Their Genetic Diversity and Vector Capacities.</title>
        <authorList>
            <consortium name="Tick Genome and Microbiome Consortium (TIGMIC)"/>
            <person name="Jia N."/>
            <person name="Wang J."/>
            <person name="Shi W."/>
            <person name="Du L."/>
            <person name="Sun Y."/>
            <person name="Zhan W."/>
            <person name="Jiang J.F."/>
            <person name="Wang Q."/>
            <person name="Zhang B."/>
            <person name="Ji P."/>
            <person name="Bell-Sakyi L."/>
            <person name="Cui X.M."/>
            <person name="Yuan T.T."/>
            <person name="Jiang B.G."/>
            <person name="Yang W.F."/>
            <person name="Lam T.T."/>
            <person name="Chang Q.C."/>
            <person name="Ding S.J."/>
            <person name="Wang X.J."/>
            <person name="Zhu J.G."/>
            <person name="Ruan X.D."/>
            <person name="Zhao L."/>
            <person name="Wei J.T."/>
            <person name="Ye R.Z."/>
            <person name="Que T.C."/>
            <person name="Du C.H."/>
            <person name="Zhou Y.H."/>
            <person name="Cheng J.X."/>
            <person name="Dai P.F."/>
            <person name="Guo W.B."/>
            <person name="Han X.H."/>
            <person name="Huang E.J."/>
            <person name="Li L.F."/>
            <person name="Wei W."/>
            <person name="Gao Y.C."/>
            <person name="Liu J.Z."/>
            <person name="Shao H.Z."/>
            <person name="Wang X."/>
            <person name="Wang C.C."/>
            <person name="Yang T.C."/>
            <person name="Huo Q.B."/>
            <person name="Li W."/>
            <person name="Chen H.Y."/>
            <person name="Chen S.E."/>
            <person name="Zhou L.G."/>
            <person name="Ni X.B."/>
            <person name="Tian J.H."/>
            <person name="Sheng Y."/>
            <person name="Liu T."/>
            <person name="Pan Y.S."/>
            <person name="Xia L.Y."/>
            <person name="Li J."/>
            <person name="Zhao F."/>
            <person name="Cao W.C."/>
        </authorList>
    </citation>
    <scope>NUCLEOTIDE SEQUENCE</scope>
    <source>
        <strain evidence="1">Rsan-2018</strain>
    </source>
</reference>
<evidence type="ECO:0000313" key="1">
    <source>
        <dbReference type="EMBL" id="KAH7969555.1"/>
    </source>
</evidence>
<sequence length="100" mass="11774">MITQRERLSQTVAGRDILKRVGIPPYPQHVGKELEELDPSDRDHLYVAPLPRNMHPERHKGRRRARTAWLRALLRRLNREDVYYVDGRFLQATTSSKETS</sequence>
<reference evidence="1" key="2">
    <citation type="submission" date="2021-09" db="EMBL/GenBank/DDBJ databases">
        <authorList>
            <person name="Jia N."/>
            <person name="Wang J."/>
            <person name="Shi W."/>
            <person name="Du L."/>
            <person name="Sun Y."/>
            <person name="Zhan W."/>
            <person name="Jiang J."/>
            <person name="Wang Q."/>
            <person name="Zhang B."/>
            <person name="Ji P."/>
            <person name="Sakyi L.B."/>
            <person name="Cui X."/>
            <person name="Yuan T."/>
            <person name="Jiang B."/>
            <person name="Yang W."/>
            <person name="Lam T.T.-Y."/>
            <person name="Chang Q."/>
            <person name="Ding S."/>
            <person name="Wang X."/>
            <person name="Zhu J."/>
            <person name="Ruan X."/>
            <person name="Zhao L."/>
            <person name="Wei J."/>
            <person name="Que T."/>
            <person name="Du C."/>
            <person name="Cheng J."/>
            <person name="Dai P."/>
            <person name="Han X."/>
            <person name="Huang E."/>
            <person name="Gao Y."/>
            <person name="Liu J."/>
            <person name="Shao H."/>
            <person name="Ye R."/>
            <person name="Li L."/>
            <person name="Wei W."/>
            <person name="Wang X."/>
            <person name="Wang C."/>
            <person name="Huo Q."/>
            <person name="Li W."/>
            <person name="Guo W."/>
            <person name="Chen H."/>
            <person name="Chen S."/>
            <person name="Zhou L."/>
            <person name="Zhou L."/>
            <person name="Ni X."/>
            <person name="Tian J."/>
            <person name="Zhou Y."/>
            <person name="Sheng Y."/>
            <person name="Liu T."/>
            <person name="Pan Y."/>
            <person name="Xia L."/>
            <person name="Li J."/>
            <person name="Zhao F."/>
            <person name="Cao W."/>
        </authorList>
    </citation>
    <scope>NUCLEOTIDE SEQUENCE</scope>
    <source>
        <strain evidence="1">Rsan-2018</strain>
        <tissue evidence="1">Larvae</tissue>
    </source>
</reference>
<dbReference type="EMBL" id="JABSTV010001248">
    <property type="protein sequence ID" value="KAH7969555.1"/>
    <property type="molecule type" value="Genomic_DNA"/>
</dbReference>
<dbReference type="Proteomes" id="UP000821837">
    <property type="component" value="Unassembled WGS sequence"/>
</dbReference>
<dbReference type="AlphaFoldDB" id="A0A9D4T2Z6"/>
<keyword evidence="2" id="KW-1185">Reference proteome</keyword>